<dbReference type="PANTHER" id="PTHR23513">
    <property type="entry name" value="INTEGRAL MEMBRANE EFFLUX PROTEIN-RELATED"/>
    <property type="match status" value="1"/>
</dbReference>
<feature type="transmembrane region" description="Helical" evidence="6">
    <location>
        <begin position="113"/>
        <end position="132"/>
    </location>
</feature>
<comment type="subcellular location">
    <subcellularLocation>
        <location evidence="1">Cell membrane</location>
        <topology evidence="1">Multi-pass membrane protein</topology>
    </subcellularLocation>
</comment>
<feature type="transmembrane region" description="Helical" evidence="6">
    <location>
        <begin position="235"/>
        <end position="258"/>
    </location>
</feature>
<evidence type="ECO:0000259" key="7">
    <source>
        <dbReference type="PROSITE" id="PS50850"/>
    </source>
</evidence>
<feature type="transmembrane region" description="Helical" evidence="6">
    <location>
        <begin position="264"/>
        <end position="286"/>
    </location>
</feature>
<evidence type="ECO:0000313" key="8">
    <source>
        <dbReference type="EMBL" id="WUX52615.1"/>
    </source>
</evidence>
<dbReference type="InterPro" id="IPR011701">
    <property type="entry name" value="MFS"/>
</dbReference>
<keyword evidence="5 6" id="KW-0472">Membrane</keyword>
<sequence>MTIAAKPAGKERSLVRDRDFQLFWGGDLVSQLGAEMMLFALPLVMVSTLNASGTQIGLLEAFYTIPFFALPVFVGVWQERRARRPVMIVADLLRGALVLTIPVAALLDRLSLVQIYVVATLVGALTVVYDIAARSYLPRFVPDASLGSANSKLTTDQAVSATLGPGLGGWLAGISSAAGVIFLNALGYFVSALALLRMRHREVAQEQDPAESRNLRRELVEGFSAVFRNPPVRAIALHAAIYNMGGSLVNVGFVVYFVRDLGMSQFAFGMVGVVGGVGAICGALGIPFLFDRIGYGKALLVALFFGTWAYFLLPAFAGPDSAVYLASAAGFFFGFGGSTAGSVIAVTVRQKVTPPELHARMNATYRLISFGSIPFGAVIGGVLVDGIGARETLWLAPFVLFASVVPVATRTMWKLKLN</sequence>
<dbReference type="PANTHER" id="PTHR23513:SF6">
    <property type="entry name" value="MAJOR FACILITATOR SUPERFAMILY ASSOCIATED DOMAIN-CONTAINING PROTEIN"/>
    <property type="match status" value="1"/>
</dbReference>
<evidence type="ECO:0000256" key="4">
    <source>
        <dbReference type="ARBA" id="ARBA00022989"/>
    </source>
</evidence>
<evidence type="ECO:0000256" key="6">
    <source>
        <dbReference type="SAM" id="Phobius"/>
    </source>
</evidence>
<evidence type="ECO:0000313" key="9">
    <source>
        <dbReference type="Proteomes" id="UP001432209"/>
    </source>
</evidence>
<protein>
    <submittedName>
        <fullName evidence="8">MFS transporter</fullName>
    </submittedName>
</protein>
<evidence type="ECO:0000256" key="2">
    <source>
        <dbReference type="ARBA" id="ARBA00022475"/>
    </source>
</evidence>
<feature type="transmembrane region" description="Helical" evidence="6">
    <location>
        <begin position="323"/>
        <end position="346"/>
    </location>
</feature>
<dbReference type="InterPro" id="IPR020846">
    <property type="entry name" value="MFS_dom"/>
</dbReference>
<dbReference type="InterPro" id="IPR036259">
    <property type="entry name" value="MFS_trans_sf"/>
</dbReference>
<dbReference type="EMBL" id="CP109495">
    <property type="protein sequence ID" value="WUX52615.1"/>
    <property type="molecule type" value="Genomic_DNA"/>
</dbReference>
<evidence type="ECO:0000256" key="3">
    <source>
        <dbReference type="ARBA" id="ARBA00022692"/>
    </source>
</evidence>
<name>A0ABZ2A1N4_STRNV</name>
<dbReference type="PROSITE" id="PS50850">
    <property type="entry name" value="MFS"/>
    <property type="match status" value="1"/>
</dbReference>
<dbReference type="RefSeq" id="WP_329076266.1">
    <property type="nucleotide sequence ID" value="NZ_CP108849.2"/>
</dbReference>
<dbReference type="Pfam" id="PF07690">
    <property type="entry name" value="MFS_1"/>
    <property type="match status" value="1"/>
</dbReference>
<proteinExistence type="predicted"/>
<dbReference type="GeneID" id="91344546"/>
<keyword evidence="2" id="KW-1003">Cell membrane</keyword>
<keyword evidence="9" id="KW-1185">Reference proteome</keyword>
<evidence type="ECO:0000256" key="5">
    <source>
        <dbReference type="ARBA" id="ARBA00023136"/>
    </source>
</evidence>
<dbReference type="CDD" id="cd06173">
    <property type="entry name" value="MFS_MefA_like"/>
    <property type="match status" value="1"/>
</dbReference>
<feature type="transmembrane region" description="Helical" evidence="6">
    <location>
        <begin position="393"/>
        <end position="413"/>
    </location>
</feature>
<dbReference type="Proteomes" id="UP001432209">
    <property type="component" value="Chromosome"/>
</dbReference>
<feature type="transmembrane region" description="Helical" evidence="6">
    <location>
        <begin position="367"/>
        <end position="387"/>
    </location>
</feature>
<feature type="transmembrane region" description="Helical" evidence="6">
    <location>
        <begin position="56"/>
        <end position="76"/>
    </location>
</feature>
<dbReference type="Gene3D" id="1.20.1250.20">
    <property type="entry name" value="MFS general substrate transporter like domains"/>
    <property type="match status" value="1"/>
</dbReference>
<reference evidence="8" key="1">
    <citation type="submission" date="2022-10" db="EMBL/GenBank/DDBJ databases">
        <title>The complete genomes of actinobacterial strains from the NBC collection.</title>
        <authorList>
            <person name="Joergensen T.S."/>
            <person name="Alvarez Arevalo M."/>
            <person name="Sterndorff E.B."/>
            <person name="Faurdal D."/>
            <person name="Vuksanovic O."/>
            <person name="Mourched A.-S."/>
            <person name="Charusanti P."/>
            <person name="Shaw S."/>
            <person name="Blin K."/>
            <person name="Weber T."/>
        </authorList>
    </citation>
    <scope>NUCLEOTIDE SEQUENCE</scope>
    <source>
        <strain evidence="8">NBC_01432</strain>
    </source>
</reference>
<gene>
    <name evidence="8" type="ORF">OG442_14330</name>
</gene>
<feature type="transmembrane region" description="Helical" evidence="6">
    <location>
        <begin position="177"/>
        <end position="196"/>
    </location>
</feature>
<feature type="domain" description="Major facilitator superfamily (MFS) profile" evidence="7">
    <location>
        <begin position="19"/>
        <end position="418"/>
    </location>
</feature>
<feature type="transmembrane region" description="Helical" evidence="6">
    <location>
        <begin position="298"/>
        <end position="317"/>
    </location>
</feature>
<keyword evidence="4 6" id="KW-1133">Transmembrane helix</keyword>
<organism evidence="8 9">
    <name type="scientific">Streptomyces niveus</name>
    <name type="common">Streptomyces spheroides</name>
    <dbReference type="NCBI Taxonomy" id="193462"/>
    <lineage>
        <taxon>Bacteria</taxon>
        <taxon>Bacillati</taxon>
        <taxon>Actinomycetota</taxon>
        <taxon>Actinomycetes</taxon>
        <taxon>Kitasatosporales</taxon>
        <taxon>Streptomycetaceae</taxon>
        <taxon>Streptomyces</taxon>
    </lineage>
</organism>
<dbReference type="SUPFAM" id="SSF103473">
    <property type="entry name" value="MFS general substrate transporter"/>
    <property type="match status" value="1"/>
</dbReference>
<feature type="transmembrane region" description="Helical" evidence="6">
    <location>
        <begin position="21"/>
        <end position="44"/>
    </location>
</feature>
<keyword evidence="3 6" id="KW-0812">Transmembrane</keyword>
<evidence type="ECO:0000256" key="1">
    <source>
        <dbReference type="ARBA" id="ARBA00004651"/>
    </source>
</evidence>
<accession>A0ABZ2A1N4</accession>